<dbReference type="GO" id="GO:0051718">
    <property type="term" value="F:DNA (cytosine-5-)-methyltransferase activity, acting on CpG substrates"/>
    <property type="evidence" value="ECO:0007669"/>
    <property type="project" value="TreeGrafter"/>
</dbReference>
<proteinExistence type="predicted"/>
<dbReference type="Gene3D" id="2.30.30.140">
    <property type="match status" value="1"/>
</dbReference>
<name>A0A0Q3Q3V9_AMAAE</name>
<dbReference type="SMART" id="SM00293">
    <property type="entry name" value="PWWP"/>
    <property type="match status" value="1"/>
</dbReference>
<sequence length="381" mass="41871">MVKSLERLEQRLAAMVAAQETPQAWSSRGEEGPATMKKDNRHGQEEADCRAELTLLNGACTSPASDTPPIIQKANGKPSTPDAGALALPSLENKRANKGDLAKGKERLSWPLALTEVRPRGSAGWESSLRQKPPVRLIFQAGQTRQEMKIKEANSVEPPRDLPTPLRSSRRRQSASIPIPTIDLTEEDSQDSSRSSSTLSGSSSQEGQNGSTELGTEETESRDVGLALEYQDGKDFGIGELVWGKIKGFSWWPAIVVSHRAAAKRPAASGMRWVQWFGDGKFSEVSADKLMGLVAFRQHFNLSTFNKLVSYRRAIYHALEVARSRSGKTFSTAPGESLEEQLKPMVDWAFTGFKPLGFKGLRPKASDPDPFVLLSSRFSFR</sequence>
<keyword evidence="4" id="KW-1185">Reference proteome</keyword>
<dbReference type="PANTHER" id="PTHR23068:SF9">
    <property type="entry name" value="DNA (CYTOSINE-5)-METHYLTRANSFERASE 3B"/>
    <property type="match status" value="1"/>
</dbReference>
<dbReference type="FunFam" id="2.30.30.140:FF:000006">
    <property type="entry name" value="DNA (Cytosine-5)-methyltransferase 3B isoform 3"/>
    <property type="match status" value="1"/>
</dbReference>
<dbReference type="Gene3D" id="1.10.720.50">
    <property type="entry name" value="PWWP, helical domain"/>
    <property type="match status" value="1"/>
</dbReference>
<dbReference type="STRING" id="12930.A0A0Q3Q3V9"/>
<organism evidence="3 4">
    <name type="scientific">Amazona aestiva</name>
    <name type="common">Blue-fronted Amazon parrot</name>
    <dbReference type="NCBI Taxonomy" id="12930"/>
    <lineage>
        <taxon>Eukaryota</taxon>
        <taxon>Metazoa</taxon>
        <taxon>Chordata</taxon>
        <taxon>Craniata</taxon>
        <taxon>Vertebrata</taxon>
        <taxon>Euteleostomi</taxon>
        <taxon>Archelosauria</taxon>
        <taxon>Archosauria</taxon>
        <taxon>Dinosauria</taxon>
        <taxon>Saurischia</taxon>
        <taxon>Theropoda</taxon>
        <taxon>Coelurosauria</taxon>
        <taxon>Aves</taxon>
        <taxon>Neognathae</taxon>
        <taxon>Neoaves</taxon>
        <taxon>Telluraves</taxon>
        <taxon>Australaves</taxon>
        <taxon>Psittaciformes</taxon>
        <taxon>Psittacidae</taxon>
        <taxon>Amazona</taxon>
    </lineage>
</organism>
<feature type="region of interest" description="Disordered" evidence="1">
    <location>
        <begin position="149"/>
        <end position="223"/>
    </location>
</feature>
<feature type="region of interest" description="Disordered" evidence="1">
    <location>
        <begin position="60"/>
        <end position="85"/>
    </location>
</feature>
<dbReference type="SUPFAM" id="SSF63748">
    <property type="entry name" value="Tudor/PWWP/MBT"/>
    <property type="match status" value="1"/>
</dbReference>
<dbReference type="OrthoDB" id="641149at2759"/>
<evidence type="ECO:0000259" key="2">
    <source>
        <dbReference type="PROSITE" id="PS50812"/>
    </source>
</evidence>
<feature type="domain" description="PWWP" evidence="2">
    <location>
        <begin position="238"/>
        <end position="296"/>
    </location>
</feature>
<feature type="region of interest" description="Disordered" evidence="1">
    <location>
        <begin position="18"/>
        <end position="46"/>
    </location>
</feature>
<dbReference type="EMBL" id="LMAW01000558">
    <property type="protein sequence ID" value="KQL12558.1"/>
    <property type="molecule type" value="Genomic_DNA"/>
</dbReference>
<dbReference type="Proteomes" id="UP000051836">
    <property type="component" value="Unassembled WGS sequence"/>
</dbReference>
<feature type="compositionally biased region" description="Basic and acidic residues" evidence="1">
    <location>
        <begin position="149"/>
        <end position="160"/>
    </location>
</feature>
<dbReference type="InterPro" id="IPR000313">
    <property type="entry name" value="PWWP_dom"/>
</dbReference>
<dbReference type="GO" id="GO:0000122">
    <property type="term" value="P:negative regulation of transcription by RNA polymerase II"/>
    <property type="evidence" value="ECO:0007669"/>
    <property type="project" value="TreeGrafter"/>
</dbReference>
<dbReference type="PANTHER" id="PTHR23068">
    <property type="entry name" value="DNA CYTOSINE-5- -METHYLTRANSFERASE 3-RELATED"/>
    <property type="match status" value="1"/>
</dbReference>
<dbReference type="CDD" id="cd20155">
    <property type="entry name" value="PWWP_DNMT3B"/>
    <property type="match status" value="1"/>
</dbReference>
<accession>A0A0Q3Q3V9</accession>
<dbReference type="GO" id="GO:0003677">
    <property type="term" value="F:DNA binding"/>
    <property type="evidence" value="ECO:0007669"/>
    <property type="project" value="TreeGrafter"/>
</dbReference>
<feature type="compositionally biased region" description="Basic and acidic residues" evidence="1">
    <location>
        <begin position="28"/>
        <end position="46"/>
    </location>
</feature>
<dbReference type="Pfam" id="PF00855">
    <property type="entry name" value="PWWP"/>
    <property type="match status" value="1"/>
</dbReference>
<protein>
    <recommendedName>
        <fullName evidence="2">PWWP domain-containing protein</fullName>
    </recommendedName>
</protein>
<reference evidence="3 4" key="1">
    <citation type="submission" date="2015-10" db="EMBL/GenBank/DDBJ databases">
        <authorList>
            <person name="Gilbert D.G."/>
        </authorList>
    </citation>
    <scope>NUCLEOTIDE SEQUENCE [LARGE SCALE GENOMIC DNA]</scope>
    <source>
        <strain evidence="3">FVVF132</strain>
    </source>
</reference>
<dbReference type="AlphaFoldDB" id="A0A0Q3Q3V9"/>
<evidence type="ECO:0000313" key="3">
    <source>
        <dbReference type="EMBL" id="KQL12558.1"/>
    </source>
</evidence>
<evidence type="ECO:0000256" key="1">
    <source>
        <dbReference type="SAM" id="MobiDB-lite"/>
    </source>
</evidence>
<feature type="compositionally biased region" description="Low complexity" evidence="1">
    <location>
        <begin position="192"/>
        <end position="214"/>
    </location>
</feature>
<dbReference type="GO" id="GO:0005634">
    <property type="term" value="C:nucleus"/>
    <property type="evidence" value="ECO:0007669"/>
    <property type="project" value="TreeGrafter"/>
</dbReference>
<gene>
    <name evidence="3" type="ORF">AAES_36391</name>
</gene>
<dbReference type="InterPro" id="IPR050390">
    <property type="entry name" value="C5-Methyltransferase"/>
</dbReference>
<dbReference type="PROSITE" id="PS50812">
    <property type="entry name" value="PWWP"/>
    <property type="match status" value="1"/>
</dbReference>
<comment type="caution">
    <text evidence="3">The sequence shown here is derived from an EMBL/GenBank/DDBJ whole genome shotgun (WGS) entry which is preliminary data.</text>
</comment>
<evidence type="ECO:0000313" key="4">
    <source>
        <dbReference type="Proteomes" id="UP000051836"/>
    </source>
</evidence>